<comment type="caution">
    <text evidence="1">The sequence shown here is derived from an EMBL/GenBank/DDBJ whole genome shotgun (WGS) entry which is preliminary data.</text>
</comment>
<proteinExistence type="predicted"/>
<sequence>MSKVLASRKALLQGLLPLQLPHLATLQPALVDLVVVDVFLVQCLAHVRDTELYSSRSNTRSRQRVDGFPVGVDVVHAFCSQARVLVHQLGVGRGTALGVVVTFTSVVGVLKAAAGDRYRRISTGQGRAVEGTQKRLSTDLDCDGCGG</sequence>
<dbReference type="Proteomes" id="UP000821845">
    <property type="component" value="Chromosome 11"/>
</dbReference>
<name>A0ACB7T2K4_HYAAI</name>
<accession>A0ACB7T2K4</accession>
<evidence type="ECO:0000313" key="2">
    <source>
        <dbReference type="Proteomes" id="UP000821845"/>
    </source>
</evidence>
<reference evidence="1" key="1">
    <citation type="submission" date="2020-05" db="EMBL/GenBank/DDBJ databases">
        <title>Large-scale comparative analyses of tick genomes elucidate their genetic diversity and vector capacities.</title>
        <authorList>
            <person name="Jia N."/>
            <person name="Wang J."/>
            <person name="Shi W."/>
            <person name="Du L."/>
            <person name="Sun Y."/>
            <person name="Zhan W."/>
            <person name="Jiang J."/>
            <person name="Wang Q."/>
            <person name="Zhang B."/>
            <person name="Ji P."/>
            <person name="Sakyi L.B."/>
            <person name="Cui X."/>
            <person name="Yuan T."/>
            <person name="Jiang B."/>
            <person name="Yang W."/>
            <person name="Lam T.T.-Y."/>
            <person name="Chang Q."/>
            <person name="Ding S."/>
            <person name="Wang X."/>
            <person name="Zhu J."/>
            <person name="Ruan X."/>
            <person name="Zhao L."/>
            <person name="Wei J."/>
            <person name="Que T."/>
            <person name="Du C."/>
            <person name="Cheng J."/>
            <person name="Dai P."/>
            <person name="Han X."/>
            <person name="Huang E."/>
            <person name="Gao Y."/>
            <person name="Liu J."/>
            <person name="Shao H."/>
            <person name="Ye R."/>
            <person name="Li L."/>
            <person name="Wei W."/>
            <person name="Wang X."/>
            <person name="Wang C."/>
            <person name="Yang T."/>
            <person name="Huo Q."/>
            <person name="Li W."/>
            <person name="Guo W."/>
            <person name="Chen H."/>
            <person name="Zhou L."/>
            <person name="Ni X."/>
            <person name="Tian J."/>
            <person name="Zhou Y."/>
            <person name="Sheng Y."/>
            <person name="Liu T."/>
            <person name="Pan Y."/>
            <person name="Xia L."/>
            <person name="Li J."/>
            <person name="Zhao F."/>
            <person name="Cao W."/>
        </authorList>
    </citation>
    <scope>NUCLEOTIDE SEQUENCE</scope>
    <source>
        <strain evidence="1">Hyas-2018</strain>
    </source>
</reference>
<gene>
    <name evidence="1" type="ORF">HPB50_023136</name>
</gene>
<dbReference type="EMBL" id="CM023491">
    <property type="protein sequence ID" value="KAH6941747.1"/>
    <property type="molecule type" value="Genomic_DNA"/>
</dbReference>
<evidence type="ECO:0000313" key="1">
    <source>
        <dbReference type="EMBL" id="KAH6941747.1"/>
    </source>
</evidence>
<organism evidence="1 2">
    <name type="scientific">Hyalomma asiaticum</name>
    <name type="common">Tick</name>
    <dbReference type="NCBI Taxonomy" id="266040"/>
    <lineage>
        <taxon>Eukaryota</taxon>
        <taxon>Metazoa</taxon>
        <taxon>Ecdysozoa</taxon>
        <taxon>Arthropoda</taxon>
        <taxon>Chelicerata</taxon>
        <taxon>Arachnida</taxon>
        <taxon>Acari</taxon>
        <taxon>Parasitiformes</taxon>
        <taxon>Ixodida</taxon>
        <taxon>Ixodoidea</taxon>
        <taxon>Ixodidae</taxon>
        <taxon>Hyalomminae</taxon>
        <taxon>Hyalomma</taxon>
    </lineage>
</organism>
<keyword evidence="2" id="KW-1185">Reference proteome</keyword>
<protein>
    <submittedName>
        <fullName evidence="1">Uncharacterized protein</fullName>
    </submittedName>
</protein>